<comment type="similarity">
    <text evidence="1">Belongs to the pseudouridine synthase RluA family.</text>
</comment>
<dbReference type="PANTHER" id="PTHR21600">
    <property type="entry name" value="MITOCHONDRIAL RNA PSEUDOURIDINE SYNTHASE"/>
    <property type="match status" value="1"/>
</dbReference>
<dbReference type="AlphaFoldDB" id="A0A437GWI9"/>
<feature type="compositionally biased region" description="Basic residues" evidence="11">
    <location>
        <begin position="342"/>
        <end position="358"/>
    </location>
</feature>
<comment type="catalytic activity">
    <reaction evidence="3">
        <text>uridine(1911/1915/1917) in 23S rRNA = pseudouridine(1911/1915/1917) in 23S rRNA</text>
        <dbReference type="Rhea" id="RHEA:42524"/>
        <dbReference type="Rhea" id="RHEA-COMP:10097"/>
        <dbReference type="Rhea" id="RHEA-COMP:10098"/>
        <dbReference type="ChEBI" id="CHEBI:65314"/>
        <dbReference type="ChEBI" id="CHEBI:65315"/>
        <dbReference type="EC" id="5.4.99.23"/>
    </reaction>
</comment>
<evidence type="ECO:0000256" key="11">
    <source>
        <dbReference type="SAM" id="MobiDB-lite"/>
    </source>
</evidence>
<protein>
    <recommendedName>
        <fullName evidence="5">Ribosomal large subunit pseudouridine synthase D</fullName>
        <ecNumber evidence="4">5.4.99.23</ecNumber>
    </recommendedName>
    <alternativeName>
        <fullName evidence="6">23S rRNA pseudouridine(1911/1915/1917) synthase</fullName>
    </alternativeName>
    <alternativeName>
        <fullName evidence="7">rRNA pseudouridylate synthase D</fullName>
    </alternativeName>
    <alternativeName>
        <fullName evidence="8">rRNA-uridine isomerase D</fullName>
    </alternativeName>
</protein>
<evidence type="ECO:0000256" key="10">
    <source>
        <dbReference type="PROSITE-ProRule" id="PRU00182"/>
    </source>
</evidence>
<evidence type="ECO:0000256" key="2">
    <source>
        <dbReference type="ARBA" id="ARBA00023235"/>
    </source>
</evidence>
<dbReference type="EC" id="5.4.99.23" evidence="4"/>
<evidence type="ECO:0000256" key="9">
    <source>
        <dbReference type="PIRSR" id="PIRSR606225-1"/>
    </source>
</evidence>
<dbReference type="GO" id="GO:0003723">
    <property type="term" value="F:RNA binding"/>
    <property type="evidence" value="ECO:0007669"/>
    <property type="project" value="UniProtKB-KW"/>
</dbReference>
<dbReference type="Gene3D" id="3.30.2350.10">
    <property type="entry name" value="Pseudouridine synthase"/>
    <property type="match status" value="1"/>
</dbReference>
<dbReference type="OrthoDB" id="9807829at2"/>
<comment type="caution">
    <text evidence="13">The sequence shown here is derived from an EMBL/GenBank/DDBJ whole genome shotgun (WGS) entry which is preliminary data.</text>
</comment>
<feature type="region of interest" description="Disordered" evidence="11">
    <location>
        <begin position="322"/>
        <end position="476"/>
    </location>
</feature>
<dbReference type="InterPro" id="IPR020103">
    <property type="entry name" value="PsdUridine_synth_cat_dom_sf"/>
</dbReference>
<dbReference type="InterPro" id="IPR006145">
    <property type="entry name" value="PsdUridine_synth_RsuA/RluA"/>
</dbReference>
<keyword evidence="2" id="KW-0413">Isomerase</keyword>
<evidence type="ECO:0000256" key="4">
    <source>
        <dbReference type="ARBA" id="ARBA00038942"/>
    </source>
</evidence>
<feature type="region of interest" description="Disordered" evidence="11">
    <location>
        <begin position="52"/>
        <end position="80"/>
    </location>
</feature>
<dbReference type="Gene3D" id="3.10.290.10">
    <property type="entry name" value="RNA-binding S4 domain"/>
    <property type="match status" value="1"/>
</dbReference>
<evidence type="ECO:0000259" key="12">
    <source>
        <dbReference type="Pfam" id="PF00849"/>
    </source>
</evidence>
<dbReference type="InterPro" id="IPR036986">
    <property type="entry name" value="S4_RNA-bd_sf"/>
</dbReference>
<dbReference type="CDD" id="cd00165">
    <property type="entry name" value="S4"/>
    <property type="match status" value="1"/>
</dbReference>
<sequence>MSAYDENEVRQFIVGHDDDGVRLDRWFKRHLPQIGFATISRWARTGQIRVDGKRAKPEDRLQPGQQIRVPPGGSAIQGSGTYVEPLTEEELDQADAMLLHRDRAAIVLNKPPGLATQGGTGTKQHVDRLLDAFTGDTKNAPRPRLVHRLDKDTSGVLLTAATPGSAAFFSKRFSGRSAKKIYWALVVGVPDIAAGIIELPLAKQPGTGGEKMMVDDEGQAAKTRYRVVDRAGNSAAWVELEPHTGRTHQLRVHMAAIGYPIVGDGKYGGQTAFLTGSISRKMHLHARRLIIDHPDGTQLDVTAPLPEHFAQSMEQLGFDEGLSDAEPEAGLPPMNKDDLKQAARRHAKDYRKARRGERRSRTVTAEREAPRRAGKATAKGLPKGTVKDRDKERAQQRTKAPPKRASGDAEMGASKGAPRGAGKTASRGPAKGPPKGPAKGPSKGPAKGSPKSPARGAAKGPSSRGGKPGGARSKSR</sequence>
<dbReference type="EMBL" id="RXOL01000004">
    <property type="protein sequence ID" value="RVQ66478.1"/>
    <property type="molecule type" value="Genomic_DNA"/>
</dbReference>
<keyword evidence="14" id="KW-1185">Reference proteome</keyword>
<evidence type="ECO:0000313" key="14">
    <source>
        <dbReference type="Proteomes" id="UP000283003"/>
    </source>
</evidence>
<feature type="domain" description="Pseudouridine synthase RsuA/RluA-like" evidence="12">
    <location>
        <begin position="106"/>
        <end position="256"/>
    </location>
</feature>
<feature type="compositionally biased region" description="Basic and acidic residues" evidence="11">
    <location>
        <begin position="385"/>
        <end position="395"/>
    </location>
</feature>
<evidence type="ECO:0000256" key="5">
    <source>
        <dbReference type="ARBA" id="ARBA00040039"/>
    </source>
</evidence>
<dbReference type="InterPro" id="IPR006225">
    <property type="entry name" value="PsdUridine_synth_RluC/D"/>
</dbReference>
<accession>A0A437GWI9</accession>
<dbReference type="RefSeq" id="WP_127612900.1">
    <property type="nucleotide sequence ID" value="NZ_RXOL01000004.1"/>
</dbReference>
<evidence type="ECO:0000256" key="1">
    <source>
        <dbReference type="ARBA" id="ARBA00010876"/>
    </source>
</evidence>
<gene>
    <name evidence="13" type="ORF">EKN06_10675</name>
</gene>
<dbReference type="GO" id="GO:0160140">
    <property type="term" value="F:23S rRNA pseudouridine(1911/1915/1917) synthase activity"/>
    <property type="evidence" value="ECO:0007669"/>
    <property type="project" value="UniProtKB-EC"/>
</dbReference>
<dbReference type="PROSITE" id="PS50889">
    <property type="entry name" value="S4"/>
    <property type="match status" value="1"/>
</dbReference>
<dbReference type="PANTHER" id="PTHR21600:SF44">
    <property type="entry name" value="RIBOSOMAL LARGE SUBUNIT PSEUDOURIDINE SYNTHASE D"/>
    <property type="match status" value="1"/>
</dbReference>
<dbReference type="InterPro" id="IPR050188">
    <property type="entry name" value="RluA_PseudoU_synthase"/>
</dbReference>
<evidence type="ECO:0000256" key="3">
    <source>
        <dbReference type="ARBA" id="ARBA00036882"/>
    </source>
</evidence>
<evidence type="ECO:0000256" key="8">
    <source>
        <dbReference type="ARBA" id="ARBA00043148"/>
    </source>
</evidence>
<dbReference type="SUPFAM" id="SSF55174">
    <property type="entry name" value="Alpha-L RNA-binding motif"/>
    <property type="match status" value="1"/>
</dbReference>
<dbReference type="Proteomes" id="UP000283003">
    <property type="component" value="Unassembled WGS sequence"/>
</dbReference>
<dbReference type="GO" id="GO:0000455">
    <property type="term" value="P:enzyme-directed rRNA pseudouridine synthesis"/>
    <property type="evidence" value="ECO:0007669"/>
    <property type="project" value="TreeGrafter"/>
</dbReference>
<organism evidence="13 14">
    <name type="scientific">Croceicoccus ponticola</name>
    <dbReference type="NCBI Taxonomy" id="2217664"/>
    <lineage>
        <taxon>Bacteria</taxon>
        <taxon>Pseudomonadati</taxon>
        <taxon>Pseudomonadota</taxon>
        <taxon>Alphaproteobacteria</taxon>
        <taxon>Sphingomonadales</taxon>
        <taxon>Erythrobacteraceae</taxon>
        <taxon>Croceicoccus</taxon>
    </lineage>
</organism>
<evidence type="ECO:0000313" key="13">
    <source>
        <dbReference type="EMBL" id="RVQ66478.1"/>
    </source>
</evidence>
<name>A0A437GWI9_9SPHN</name>
<dbReference type="CDD" id="cd02869">
    <property type="entry name" value="PseudoU_synth_RluA_like"/>
    <property type="match status" value="1"/>
</dbReference>
<keyword evidence="10" id="KW-0694">RNA-binding</keyword>
<evidence type="ECO:0000256" key="7">
    <source>
        <dbReference type="ARBA" id="ARBA00042840"/>
    </source>
</evidence>
<dbReference type="Pfam" id="PF00849">
    <property type="entry name" value="PseudoU_synth_2"/>
    <property type="match status" value="1"/>
</dbReference>
<feature type="compositionally biased region" description="Low complexity" evidence="11">
    <location>
        <begin position="437"/>
        <end position="465"/>
    </location>
</feature>
<reference evidence="13 14" key="1">
    <citation type="submission" date="2018-12" db="EMBL/GenBank/DDBJ databases">
        <title>Croceicoccus ponticola sp. nov., a lipolytic bacterium isolated from seawater.</title>
        <authorList>
            <person name="Yoon J.-H."/>
        </authorList>
    </citation>
    <scope>NUCLEOTIDE SEQUENCE [LARGE SCALE GENOMIC DNA]</scope>
    <source>
        <strain evidence="13 14">GM-16</strain>
    </source>
</reference>
<evidence type="ECO:0000256" key="6">
    <source>
        <dbReference type="ARBA" id="ARBA00042264"/>
    </source>
</evidence>
<dbReference type="SUPFAM" id="SSF55120">
    <property type="entry name" value="Pseudouridine synthase"/>
    <property type="match status" value="1"/>
</dbReference>
<dbReference type="NCBIfam" id="TIGR00005">
    <property type="entry name" value="rluA_subfam"/>
    <property type="match status" value="1"/>
</dbReference>
<proteinExistence type="inferred from homology"/>
<feature type="compositionally biased region" description="Basic and acidic residues" evidence="11">
    <location>
        <begin position="52"/>
        <end position="61"/>
    </location>
</feature>
<feature type="active site" evidence="9">
    <location>
        <position position="150"/>
    </location>
</feature>